<feature type="binding site" evidence="10">
    <location>
        <position position="161"/>
    </location>
    <ligand>
        <name>NAD(+)</name>
        <dbReference type="ChEBI" id="CHEBI:57540"/>
    </ligand>
</feature>
<evidence type="ECO:0000256" key="6">
    <source>
        <dbReference type="ARBA" id="ARBA00023098"/>
    </source>
</evidence>
<dbReference type="UniPathway" id="UPA00915"/>
<dbReference type="Pfam" id="PF13561">
    <property type="entry name" value="adh_short_C2"/>
    <property type="match status" value="1"/>
</dbReference>
<name>A0A8J3R184_9ACTN</name>
<dbReference type="InterPro" id="IPR036291">
    <property type="entry name" value="NAD(P)-bd_dom_sf"/>
</dbReference>
<dbReference type="AlphaFoldDB" id="A0A8J3R184"/>
<proteinExistence type="inferred from homology"/>
<dbReference type="PIRSF" id="PIRSF000094">
    <property type="entry name" value="Enoyl-ACP_rdct"/>
    <property type="match status" value="1"/>
</dbReference>
<dbReference type="CDD" id="cd05372">
    <property type="entry name" value="ENR_SDR"/>
    <property type="match status" value="1"/>
</dbReference>
<sequence length="255" mass="26831">MSGLLAGKRLLVTGVITDQSIAFSVARIAQEQGATVVLTGFGRMSLVERIAKRLPAEAPVIELDVTNAEHLAGLAGKVQSTVDGLDGVVHSIAYAPQSCLGGGFLDAPWEDVAQAIQVSTYSYKSLAVACLPLMKQGGSVVGLTFDATKAWPVYDWMGVAKAGLESANRYLALHLGKQGIRSNLVSAGPLRTMAARSIPGFEQFEDAWAERAPLGWSLTDQEPAARAVLALLSDWFPATTGEVVHVDGGYHALGA</sequence>
<evidence type="ECO:0000256" key="5">
    <source>
        <dbReference type="ARBA" id="ARBA00023002"/>
    </source>
</evidence>
<evidence type="ECO:0000256" key="10">
    <source>
        <dbReference type="PIRSR" id="PIRSR000094-3"/>
    </source>
</evidence>
<dbReference type="InterPro" id="IPR014358">
    <property type="entry name" value="Enoyl-ACP_Rdtase_NADH"/>
</dbReference>
<dbReference type="Gene3D" id="3.40.50.720">
    <property type="entry name" value="NAD(P)-binding Rossmann-like Domain"/>
    <property type="match status" value="1"/>
</dbReference>
<evidence type="ECO:0000256" key="1">
    <source>
        <dbReference type="ARBA" id="ARBA00005189"/>
    </source>
</evidence>
<comment type="similarity">
    <text evidence="2 8">Belongs to the short-chain dehydrogenases/reductases (SDR) family. FabI subfamily.</text>
</comment>
<evidence type="ECO:0000256" key="4">
    <source>
        <dbReference type="ARBA" id="ARBA00022832"/>
    </source>
</evidence>
<keyword evidence="8 10" id="KW-0520">NAD</keyword>
<keyword evidence="7 8" id="KW-0275">Fatty acid biosynthesis</keyword>
<feature type="binding site" evidence="9">
    <location>
        <position position="95"/>
    </location>
    <ligand>
        <name>substrate</name>
    </ligand>
</feature>
<accession>A0A8J3R184</accession>
<reference evidence="11" key="1">
    <citation type="submission" date="2021-01" db="EMBL/GenBank/DDBJ databases">
        <title>Whole genome shotgun sequence of Rugosimonospora africana NBRC 104875.</title>
        <authorList>
            <person name="Komaki H."/>
            <person name="Tamura T."/>
        </authorList>
    </citation>
    <scope>NUCLEOTIDE SEQUENCE</scope>
    <source>
        <strain evidence="11">NBRC 104875</strain>
    </source>
</reference>
<dbReference type="Proteomes" id="UP000642748">
    <property type="component" value="Unassembled WGS sequence"/>
</dbReference>
<dbReference type="InterPro" id="IPR002347">
    <property type="entry name" value="SDR_fam"/>
</dbReference>
<feature type="binding site" evidence="10">
    <location>
        <position position="14"/>
    </location>
    <ligand>
        <name>NAD(+)</name>
        <dbReference type="ChEBI" id="CHEBI:57540"/>
    </ligand>
</feature>
<comment type="caution">
    <text evidence="11">The sequence shown here is derived from an EMBL/GenBank/DDBJ whole genome shotgun (WGS) entry which is preliminary data.</text>
</comment>
<dbReference type="PANTHER" id="PTHR43159">
    <property type="entry name" value="ENOYL-[ACYL-CARRIER-PROTEIN] REDUCTASE"/>
    <property type="match status" value="1"/>
</dbReference>
<dbReference type="PANTHER" id="PTHR43159:SF2">
    <property type="entry name" value="ENOYL-[ACYL-CARRIER-PROTEIN] REDUCTASE [NADH], CHLOROPLASTIC"/>
    <property type="match status" value="1"/>
</dbReference>
<feature type="binding site" evidence="10">
    <location>
        <begin position="64"/>
        <end position="65"/>
    </location>
    <ligand>
        <name>NAD(+)</name>
        <dbReference type="ChEBI" id="CHEBI:57540"/>
    </ligand>
</feature>
<evidence type="ECO:0000313" key="11">
    <source>
        <dbReference type="EMBL" id="GIH18351.1"/>
    </source>
</evidence>
<evidence type="ECO:0000256" key="8">
    <source>
        <dbReference type="PIRNR" id="PIRNR000094"/>
    </source>
</evidence>
<dbReference type="GO" id="GO:0004318">
    <property type="term" value="F:enoyl-[acyl-carrier-protein] reductase (NADH) activity"/>
    <property type="evidence" value="ECO:0007669"/>
    <property type="project" value="UniProtKB-EC"/>
</dbReference>
<feature type="binding site" evidence="10">
    <location>
        <begin position="20"/>
        <end position="21"/>
    </location>
    <ligand>
        <name>NAD(+)</name>
        <dbReference type="ChEBI" id="CHEBI:57540"/>
    </ligand>
</feature>
<dbReference type="NCBIfam" id="NF005908">
    <property type="entry name" value="PRK07889.1"/>
    <property type="match status" value="1"/>
</dbReference>
<dbReference type="GO" id="GO:0006633">
    <property type="term" value="P:fatty acid biosynthetic process"/>
    <property type="evidence" value="ECO:0007669"/>
    <property type="project" value="UniProtKB-KW"/>
</dbReference>
<dbReference type="SUPFAM" id="SSF51735">
    <property type="entry name" value="NAD(P)-binding Rossmann-fold domains"/>
    <property type="match status" value="1"/>
</dbReference>
<comment type="catalytic activity">
    <reaction evidence="8">
        <text>a 2,3-saturated acyl-[ACP] + NAD(+) = a (2E)-enoyl-[ACP] + NADH + H(+)</text>
        <dbReference type="Rhea" id="RHEA:10240"/>
        <dbReference type="Rhea" id="RHEA-COMP:9925"/>
        <dbReference type="Rhea" id="RHEA-COMP:9926"/>
        <dbReference type="ChEBI" id="CHEBI:15378"/>
        <dbReference type="ChEBI" id="CHEBI:57540"/>
        <dbReference type="ChEBI" id="CHEBI:57945"/>
        <dbReference type="ChEBI" id="CHEBI:78784"/>
        <dbReference type="ChEBI" id="CHEBI:78785"/>
        <dbReference type="EC" id="1.3.1.9"/>
    </reaction>
</comment>
<keyword evidence="5 8" id="KW-0560">Oxidoreductase</keyword>
<evidence type="ECO:0000313" key="12">
    <source>
        <dbReference type="Proteomes" id="UP000642748"/>
    </source>
</evidence>
<keyword evidence="6" id="KW-0443">Lipid metabolism</keyword>
<dbReference type="EMBL" id="BONZ01000066">
    <property type="protein sequence ID" value="GIH18351.1"/>
    <property type="molecule type" value="Genomic_DNA"/>
</dbReference>
<feature type="binding site" evidence="10">
    <location>
        <position position="92"/>
    </location>
    <ligand>
        <name>NAD(+)</name>
        <dbReference type="ChEBI" id="CHEBI:57540"/>
    </ligand>
</feature>
<keyword evidence="3 8" id="KW-0444">Lipid biosynthesis</keyword>
<keyword evidence="12" id="KW-1185">Reference proteome</keyword>
<protein>
    <recommendedName>
        <fullName evidence="8">Enoyl-[acyl-carrier-protein] reductase [NADH]</fullName>
        <ecNumber evidence="8">1.3.1.9</ecNumber>
    </recommendedName>
</protein>
<dbReference type="EC" id="1.3.1.9" evidence="8"/>
<evidence type="ECO:0000256" key="9">
    <source>
        <dbReference type="PIRSR" id="PIRSR000094-2"/>
    </source>
</evidence>
<gene>
    <name evidence="11" type="ORF">Raf01_65230</name>
</gene>
<evidence type="ECO:0000256" key="7">
    <source>
        <dbReference type="ARBA" id="ARBA00023160"/>
    </source>
</evidence>
<organism evidence="11 12">
    <name type="scientific">Rugosimonospora africana</name>
    <dbReference type="NCBI Taxonomy" id="556532"/>
    <lineage>
        <taxon>Bacteria</taxon>
        <taxon>Bacillati</taxon>
        <taxon>Actinomycetota</taxon>
        <taxon>Actinomycetes</taxon>
        <taxon>Micromonosporales</taxon>
        <taxon>Micromonosporaceae</taxon>
        <taxon>Rugosimonospora</taxon>
    </lineage>
</organism>
<comment type="pathway">
    <text evidence="1">Lipid metabolism.</text>
</comment>
<dbReference type="RefSeq" id="WP_203921870.1">
    <property type="nucleotide sequence ID" value="NZ_BONZ01000066.1"/>
</dbReference>
<evidence type="ECO:0000256" key="2">
    <source>
        <dbReference type="ARBA" id="ARBA00009233"/>
    </source>
</evidence>
<keyword evidence="4" id="KW-0276">Fatty acid metabolism</keyword>
<evidence type="ECO:0000256" key="3">
    <source>
        <dbReference type="ARBA" id="ARBA00022516"/>
    </source>
</evidence>